<gene>
    <name evidence="2" type="ORF">LRAMOSA03331</name>
</gene>
<dbReference type="EMBL" id="LK023346">
    <property type="protein sequence ID" value="CDS11067.1"/>
    <property type="molecule type" value="Genomic_DNA"/>
</dbReference>
<protein>
    <recommendedName>
        <fullName evidence="3">DOMON domain-containing protein</fullName>
    </recommendedName>
</protein>
<keyword evidence="1" id="KW-0732">Signal</keyword>
<feature type="signal peptide" evidence="1">
    <location>
        <begin position="1"/>
        <end position="20"/>
    </location>
</feature>
<proteinExistence type="predicted"/>
<evidence type="ECO:0008006" key="3">
    <source>
        <dbReference type="Google" id="ProtNLM"/>
    </source>
</evidence>
<evidence type="ECO:0000313" key="2">
    <source>
        <dbReference type="EMBL" id="CDS11067.1"/>
    </source>
</evidence>
<sequence length="246" mass="26600">MIVFTTLALAYLLLLDTAYGAWNVTIGCEKPCNDINKDPILAGTTLSIHSTGIPENVTGYTIFFEWGITGATTVNVSTPSTIPPGDHYFINIVGEGTDGQYSYEDEIIFGPLTFQKKAATYVPTVRQDFTANLGCYGSCANNTVHPGDALLATWSEPSNVGDYDDYTIQLSWGNPQLVDLKWGPALKGGLDLSKTPMDQAPKGVNVTIQDRIAPGDSYFLVIGYTRNNDPSDYPKSYVGPFTLASS</sequence>
<evidence type="ECO:0000256" key="1">
    <source>
        <dbReference type="SAM" id="SignalP"/>
    </source>
</evidence>
<dbReference type="AlphaFoldDB" id="A0A077WWA3"/>
<name>A0A077WWA3_9FUNG</name>
<feature type="chain" id="PRO_5001726801" description="DOMON domain-containing protein" evidence="1">
    <location>
        <begin position="21"/>
        <end position="246"/>
    </location>
</feature>
<reference evidence="2" key="1">
    <citation type="journal article" date="2014" name="Genome Announc.">
        <title>De novo whole-genome sequence and genome annotation of Lichtheimia ramosa.</title>
        <authorList>
            <person name="Linde J."/>
            <person name="Schwartze V."/>
            <person name="Binder U."/>
            <person name="Lass-Florl C."/>
            <person name="Voigt K."/>
            <person name="Horn F."/>
        </authorList>
    </citation>
    <scope>NUCLEOTIDE SEQUENCE</scope>
    <source>
        <strain evidence="2">JMRC FSU:6197</strain>
    </source>
</reference>
<accession>A0A077WWA3</accession>
<organism evidence="2">
    <name type="scientific">Lichtheimia ramosa</name>
    <dbReference type="NCBI Taxonomy" id="688394"/>
    <lineage>
        <taxon>Eukaryota</taxon>
        <taxon>Fungi</taxon>
        <taxon>Fungi incertae sedis</taxon>
        <taxon>Mucoromycota</taxon>
        <taxon>Mucoromycotina</taxon>
        <taxon>Mucoromycetes</taxon>
        <taxon>Mucorales</taxon>
        <taxon>Lichtheimiaceae</taxon>
        <taxon>Lichtheimia</taxon>
    </lineage>
</organism>
<dbReference type="OrthoDB" id="2236885at2759"/>